<dbReference type="AlphaFoldDB" id="A0A6H1Z8S2"/>
<feature type="region of interest" description="Disordered" evidence="1">
    <location>
        <begin position="522"/>
        <end position="548"/>
    </location>
</feature>
<gene>
    <name evidence="2" type="ORF">TM448A00064_0028</name>
    <name evidence="3" type="ORF">TM448B00061_0039</name>
</gene>
<name>A0A6H1Z8S2_9ZZZZ</name>
<dbReference type="EMBL" id="MT144588">
    <property type="protein sequence ID" value="QJH93419.1"/>
    <property type="molecule type" value="Genomic_DNA"/>
</dbReference>
<evidence type="ECO:0000313" key="3">
    <source>
        <dbReference type="EMBL" id="QJH93419.1"/>
    </source>
</evidence>
<sequence length="548" mass="61647">MPDIVADQLFLKQAQLAARLLTGIEEARASPLGLYKLLFSADDGGPVIIKDFHHEWNQAYMDPRSCLIEASRGLTKTSYIQAAALWSIGNNPNIRIKWVGPNDGNAQKRLRVISQHIKGERSQLFGMVFPECQLDRRRDAPNNTEMLTVERDMITSELTVEAKGILSSGTGDRCDLMVLDDAADYKNTLLHPATRAKTVDKLKSDWLPTLAKGGKIVSIHTPWHDEDINAYLKKATNWRYIRHAHGKPNDPYYSIFPELFSPERLRELHAEEGDIHYARGRLCKAVSGDTAAILPEHLAPYDASILTPSILEQAIAILIIDPSSGKQLHKGKLDYTGVAVLLFYPMPGRNPPYMIFVPEAYQIRIPTPRQVELIVYLMQKWGCTKVLIEQAGMQNLHEWLAENQAVIPPSAIWPVTTGNVPKGQRLIEVSNFFQQGDITGEPCLYFHPRVVDPQPQEFILECANWAQPALRSFRHQVLSFPTQHDDVMDAVVHGLRHIKQHYIPELMDGEPTGATVEVVRLSGKREEPTEPDPEEMPPELPDCISATH</sequence>
<evidence type="ECO:0000313" key="2">
    <source>
        <dbReference type="EMBL" id="QJA43849.1"/>
    </source>
</evidence>
<accession>A0A6H1Z8S2</accession>
<protein>
    <submittedName>
        <fullName evidence="2">Putative terminase</fullName>
    </submittedName>
</protein>
<dbReference type="EMBL" id="MT143971">
    <property type="protein sequence ID" value="QJA43849.1"/>
    <property type="molecule type" value="Genomic_DNA"/>
</dbReference>
<reference evidence="2" key="1">
    <citation type="submission" date="2020-03" db="EMBL/GenBank/DDBJ databases">
        <title>The deep terrestrial virosphere.</title>
        <authorList>
            <person name="Holmfeldt K."/>
            <person name="Nilsson E."/>
            <person name="Simone D."/>
            <person name="Lopez-Fernandez M."/>
            <person name="Wu X."/>
            <person name="de Brujin I."/>
            <person name="Lundin D."/>
            <person name="Andersson A."/>
            <person name="Bertilsson S."/>
            <person name="Dopson M."/>
        </authorList>
    </citation>
    <scope>NUCLEOTIDE SEQUENCE</scope>
    <source>
        <strain evidence="2">TM448A00064</strain>
        <strain evidence="3">TM448B00061</strain>
    </source>
</reference>
<proteinExistence type="predicted"/>
<dbReference type="Gene3D" id="3.40.50.300">
    <property type="entry name" value="P-loop containing nucleotide triphosphate hydrolases"/>
    <property type="match status" value="1"/>
</dbReference>
<evidence type="ECO:0000256" key="1">
    <source>
        <dbReference type="SAM" id="MobiDB-lite"/>
    </source>
</evidence>
<dbReference type="InterPro" id="IPR027417">
    <property type="entry name" value="P-loop_NTPase"/>
</dbReference>
<dbReference type="Gene3D" id="3.30.420.240">
    <property type="match status" value="1"/>
</dbReference>
<organism evidence="2">
    <name type="scientific">viral metagenome</name>
    <dbReference type="NCBI Taxonomy" id="1070528"/>
    <lineage>
        <taxon>unclassified sequences</taxon>
        <taxon>metagenomes</taxon>
        <taxon>organismal metagenomes</taxon>
    </lineage>
</organism>